<comment type="caution">
    <text evidence="2">The sequence shown here is derived from an EMBL/GenBank/DDBJ whole genome shotgun (WGS) entry which is preliminary data.</text>
</comment>
<dbReference type="EMBL" id="JADNYJ010000051">
    <property type="protein sequence ID" value="KAF8899780.1"/>
    <property type="molecule type" value="Genomic_DNA"/>
</dbReference>
<dbReference type="OrthoDB" id="9451547at2759"/>
<keyword evidence="3" id="KW-1185">Reference proteome</keyword>
<accession>A0A9P5NPR5</accession>
<proteinExistence type="predicted"/>
<dbReference type="PANTHER" id="PTHR35043">
    <property type="entry name" value="TRANSCRIPTION FACTOR DOMAIN-CONTAINING PROTEIN"/>
    <property type="match status" value="1"/>
</dbReference>
<gene>
    <name evidence="2" type="ORF">CPB84DRAFT_1836761</name>
</gene>
<feature type="transmembrane region" description="Helical" evidence="1">
    <location>
        <begin position="188"/>
        <end position="206"/>
    </location>
</feature>
<keyword evidence="1" id="KW-0812">Transmembrane</keyword>
<sequence>MLITSRCIFILSPNPAKASDTDPATFAPLAPCACPDQRSTWDILWSRLSTIFACSWVSVHPNVPGPKETRNWIVLQMIILWAMRQWFGARNLAHLWHEKGWTKTHGYFVQMGGFMLYEGSAAQGVLSAERLRALYEDGQIDFPTITEEEIKNRSKADAFAKTFVIGQTTWFIAQCLARGVQGLNLTELELVTVAFAFLNAFMYFLWWNKPLDVQSSAPVFLLATTKESPREVKPIALRSYNLVKDKGYFRLTYGILILGPARMVVLMFTRLDKMMETNTTTAIDEGQMRVATFYALHTVGLELRQILCIASIIAVAFGAIHCAGWTLVFPCRRGFDIADSLQNQLSDGKVYILQLVIQCVTTIDSARNLQTTISTLAGSVISLRALPPGALAAVKWTSFVPHI</sequence>
<evidence type="ECO:0000313" key="3">
    <source>
        <dbReference type="Proteomes" id="UP000724874"/>
    </source>
</evidence>
<name>A0A9P5NPR5_GYMJU</name>
<dbReference type="AlphaFoldDB" id="A0A9P5NPR5"/>
<reference evidence="2" key="1">
    <citation type="submission" date="2020-11" db="EMBL/GenBank/DDBJ databases">
        <authorList>
            <consortium name="DOE Joint Genome Institute"/>
            <person name="Ahrendt S."/>
            <person name="Riley R."/>
            <person name="Andreopoulos W."/>
            <person name="LaButti K."/>
            <person name="Pangilinan J."/>
            <person name="Ruiz-duenas F.J."/>
            <person name="Barrasa J.M."/>
            <person name="Sanchez-Garcia M."/>
            <person name="Camarero S."/>
            <person name="Miyauchi S."/>
            <person name="Serrano A."/>
            <person name="Linde D."/>
            <person name="Babiker R."/>
            <person name="Drula E."/>
            <person name="Ayuso-Fernandez I."/>
            <person name="Pacheco R."/>
            <person name="Padilla G."/>
            <person name="Ferreira P."/>
            <person name="Barriuso J."/>
            <person name="Kellner H."/>
            <person name="Castanera R."/>
            <person name="Alfaro M."/>
            <person name="Ramirez L."/>
            <person name="Pisabarro A.G."/>
            <person name="Kuo A."/>
            <person name="Tritt A."/>
            <person name="Lipzen A."/>
            <person name="He G."/>
            <person name="Yan M."/>
            <person name="Ng V."/>
            <person name="Cullen D."/>
            <person name="Martin F."/>
            <person name="Rosso M.-N."/>
            <person name="Henrissat B."/>
            <person name="Hibbett D."/>
            <person name="Martinez A.T."/>
            <person name="Grigoriev I.V."/>
        </authorList>
    </citation>
    <scope>NUCLEOTIDE SEQUENCE</scope>
    <source>
        <strain evidence="2">AH 44721</strain>
    </source>
</reference>
<keyword evidence="1" id="KW-1133">Transmembrane helix</keyword>
<keyword evidence="1" id="KW-0472">Membrane</keyword>
<feature type="transmembrane region" description="Helical" evidence="1">
    <location>
        <begin position="247"/>
        <end position="268"/>
    </location>
</feature>
<protein>
    <submittedName>
        <fullName evidence="2">Uncharacterized protein</fullName>
    </submittedName>
</protein>
<evidence type="ECO:0000256" key="1">
    <source>
        <dbReference type="SAM" id="Phobius"/>
    </source>
</evidence>
<organism evidence="2 3">
    <name type="scientific">Gymnopilus junonius</name>
    <name type="common">Spectacular rustgill mushroom</name>
    <name type="synonym">Gymnopilus spectabilis subsp. junonius</name>
    <dbReference type="NCBI Taxonomy" id="109634"/>
    <lineage>
        <taxon>Eukaryota</taxon>
        <taxon>Fungi</taxon>
        <taxon>Dikarya</taxon>
        <taxon>Basidiomycota</taxon>
        <taxon>Agaricomycotina</taxon>
        <taxon>Agaricomycetes</taxon>
        <taxon>Agaricomycetidae</taxon>
        <taxon>Agaricales</taxon>
        <taxon>Agaricineae</taxon>
        <taxon>Hymenogastraceae</taxon>
        <taxon>Gymnopilus</taxon>
    </lineage>
</organism>
<feature type="transmembrane region" description="Helical" evidence="1">
    <location>
        <begin position="306"/>
        <end position="328"/>
    </location>
</feature>
<dbReference type="PANTHER" id="PTHR35043:SF7">
    <property type="entry name" value="TRANSCRIPTION FACTOR DOMAIN-CONTAINING PROTEIN"/>
    <property type="match status" value="1"/>
</dbReference>
<evidence type="ECO:0000313" key="2">
    <source>
        <dbReference type="EMBL" id="KAF8899780.1"/>
    </source>
</evidence>
<dbReference type="Proteomes" id="UP000724874">
    <property type="component" value="Unassembled WGS sequence"/>
</dbReference>